<dbReference type="InterPro" id="IPR012466">
    <property type="entry name" value="NECAP_PHear"/>
</dbReference>
<proteinExistence type="predicted"/>
<reference evidence="2 3" key="1">
    <citation type="submission" date="2011-07" db="EMBL/GenBank/DDBJ databases">
        <authorList>
            <person name="Coyne R."/>
            <person name="Brami D."/>
            <person name="Johnson J."/>
            <person name="Hostetler J."/>
            <person name="Hannick L."/>
            <person name="Clark T."/>
            <person name="Cassidy-Hanley D."/>
            <person name="Inman J."/>
        </authorList>
    </citation>
    <scope>NUCLEOTIDE SEQUENCE [LARGE SCALE GENOMIC DNA]</scope>
    <source>
        <strain evidence="2 3">G5</strain>
    </source>
</reference>
<evidence type="ECO:0000313" key="2">
    <source>
        <dbReference type="EMBL" id="EGR32988.1"/>
    </source>
</evidence>
<dbReference type="Gene3D" id="2.30.29.30">
    <property type="entry name" value="Pleckstrin-homology domain (PH domain)/Phosphotyrosine-binding domain (PTB)"/>
    <property type="match status" value="1"/>
</dbReference>
<dbReference type="InterPro" id="IPR011993">
    <property type="entry name" value="PH-like_dom_sf"/>
</dbReference>
<dbReference type="eggNOG" id="KOG2500">
    <property type="taxonomic scope" value="Eukaryota"/>
</dbReference>
<name>G0QP58_ICHMU</name>
<dbReference type="AlphaFoldDB" id="G0QP58"/>
<keyword evidence="3" id="KW-1185">Reference proteome</keyword>
<evidence type="ECO:0000313" key="3">
    <source>
        <dbReference type="Proteomes" id="UP000008983"/>
    </source>
</evidence>
<evidence type="ECO:0000259" key="1">
    <source>
        <dbReference type="Pfam" id="PF07933"/>
    </source>
</evidence>
<dbReference type="STRING" id="857967.G0QP58"/>
<accession>G0QP58</accession>
<dbReference type="RefSeq" id="XP_004036974.1">
    <property type="nucleotide sequence ID" value="XM_004036926.1"/>
</dbReference>
<dbReference type="OrthoDB" id="307665at2759"/>
<protein>
    <recommendedName>
        <fullName evidence="1">NECAP PHear domain-containing protein</fullName>
    </recommendedName>
</protein>
<dbReference type="SUPFAM" id="SSF50729">
    <property type="entry name" value="PH domain-like"/>
    <property type="match status" value="1"/>
</dbReference>
<dbReference type="GO" id="GO:0030125">
    <property type="term" value="C:clathrin vesicle coat"/>
    <property type="evidence" value="ECO:0007669"/>
    <property type="project" value="TreeGrafter"/>
</dbReference>
<dbReference type="Proteomes" id="UP000008983">
    <property type="component" value="Unassembled WGS sequence"/>
</dbReference>
<dbReference type="Pfam" id="PF07933">
    <property type="entry name" value="DUF1681"/>
    <property type="match status" value="1"/>
</dbReference>
<organism evidence="2 3">
    <name type="scientific">Ichthyophthirius multifiliis</name>
    <name type="common">White spot disease agent</name>
    <name type="synonym">Ich</name>
    <dbReference type="NCBI Taxonomy" id="5932"/>
    <lineage>
        <taxon>Eukaryota</taxon>
        <taxon>Sar</taxon>
        <taxon>Alveolata</taxon>
        <taxon>Ciliophora</taxon>
        <taxon>Intramacronucleata</taxon>
        <taxon>Oligohymenophorea</taxon>
        <taxon>Hymenostomatida</taxon>
        <taxon>Ophryoglenina</taxon>
        <taxon>Ichthyophthirius</taxon>
    </lineage>
</organism>
<dbReference type="EMBL" id="GL983527">
    <property type="protein sequence ID" value="EGR32988.1"/>
    <property type="molecule type" value="Genomic_DNA"/>
</dbReference>
<dbReference type="OMA" id="IKINIAX"/>
<dbReference type="GeneID" id="14909162"/>
<gene>
    <name evidence="2" type="ORF">IMG5_064430</name>
</gene>
<feature type="domain" description="NECAP PHear" evidence="1">
    <location>
        <begin position="6"/>
        <end position="142"/>
    </location>
</feature>
<dbReference type="InParanoid" id="G0QP58"/>
<dbReference type="GO" id="GO:0006897">
    <property type="term" value="P:endocytosis"/>
    <property type="evidence" value="ECO:0007669"/>
    <property type="project" value="InterPro"/>
</dbReference>
<sequence>MEIVKLHVPDRVCIYELPPLSTSKGYYLDQWKKMIWEGGLKIFEGTDKLLVKFISPNGAVFAQLEVPEKYEEAIQKTEDSSRGYGVRLNNPKGGYIWIGLAFRDRNSSFDFKSRIIDFLDRKQEQKQNTVEFEQPQDFKLKQDLLDF</sequence>
<dbReference type="PANTHER" id="PTHR12847">
    <property type="entry name" value="ATP-BINDING CASSETTE ABC TRANSPORTER-RELATED"/>
    <property type="match status" value="1"/>
</dbReference>
<dbReference type="PANTHER" id="PTHR12847:SF9">
    <property type="entry name" value="NECAP-LIKE PROTEIN CG9132"/>
    <property type="match status" value="1"/>
</dbReference>